<keyword evidence="2" id="KW-0808">Transferase</keyword>
<evidence type="ECO:0000313" key="3">
    <source>
        <dbReference type="Proteomes" id="UP000198337"/>
    </source>
</evidence>
<dbReference type="RefSeq" id="WP_089261673.1">
    <property type="nucleotide sequence ID" value="NZ_FZNV01000005.1"/>
</dbReference>
<dbReference type="InterPro" id="IPR007345">
    <property type="entry name" value="Polysacch_pyruvyl_Trfase"/>
</dbReference>
<dbReference type="Proteomes" id="UP000198337">
    <property type="component" value="Unassembled WGS sequence"/>
</dbReference>
<dbReference type="EMBL" id="FZNV01000005">
    <property type="protein sequence ID" value="SNR66977.1"/>
    <property type="molecule type" value="Genomic_DNA"/>
</dbReference>
<evidence type="ECO:0000259" key="1">
    <source>
        <dbReference type="Pfam" id="PF04230"/>
    </source>
</evidence>
<name>A0ABY1SJW7_9FLAO</name>
<evidence type="ECO:0000313" key="2">
    <source>
        <dbReference type="EMBL" id="SNR66977.1"/>
    </source>
</evidence>
<keyword evidence="3" id="KW-1185">Reference proteome</keyword>
<organism evidence="2 3">
    <name type="scientific">Maribacter sedimenticola</name>
    <dbReference type="NCBI Taxonomy" id="228956"/>
    <lineage>
        <taxon>Bacteria</taxon>
        <taxon>Pseudomonadati</taxon>
        <taxon>Bacteroidota</taxon>
        <taxon>Flavobacteriia</taxon>
        <taxon>Flavobacteriales</taxon>
        <taxon>Flavobacteriaceae</taxon>
        <taxon>Maribacter</taxon>
    </lineage>
</organism>
<reference evidence="2 3" key="1">
    <citation type="submission" date="2017-06" db="EMBL/GenBank/DDBJ databases">
        <authorList>
            <person name="Varghese N."/>
            <person name="Submissions S."/>
        </authorList>
    </citation>
    <scope>NUCLEOTIDE SEQUENCE [LARGE SCALE GENOMIC DNA]</scope>
    <source>
        <strain evidence="2 3">DSM 19840</strain>
    </source>
</reference>
<dbReference type="GO" id="GO:0016740">
    <property type="term" value="F:transferase activity"/>
    <property type="evidence" value="ECO:0007669"/>
    <property type="project" value="UniProtKB-KW"/>
</dbReference>
<comment type="caution">
    <text evidence="2">The sequence shown here is derived from an EMBL/GenBank/DDBJ whole genome shotgun (WGS) entry which is preliminary data.</text>
</comment>
<accession>A0ABY1SJW7</accession>
<dbReference type="PANTHER" id="PTHR36836">
    <property type="entry name" value="COLANIC ACID BIOSYNTHESIS PROTEIN WCAK"/>
    <property type="match status" value="1"/>
</dbReference>
<proteinExistence type="predicted"/>
<sequence length="370" mass="42613">MFKTDVIFSGYYGMRNTGDDAFVEVAQWASNKYWNVDNIRFLAKTVNLPSTKAGAKGFPLTIPKTYSIQQAMLLRNTKWLIMAGGSIFNSVEKGSIKDVASTLKQQGNKIKLGAVGVSVGPFKNIEHEKQIIEYLKIMEFISVRDNRSYNFLKSLNLDFEPIASFDLAALLPEVYSVKEKSFEMNKEMIGISFNNEESHFNGDLNKEKKRRNFIIELLKSLKNKRNYMFRFFIINDNDKVGDFSVTQEVINKSGLINYEIIQYNKSVEETWNKISECSLMISSRLHASIFACFANIPFFLIEYHEKCTDFLNDVGQNSNYILGDGDVDPNRIVYQISEILENKESYIPPKFKNEMIEKSRLNFTNVNFEI</sequence>
<feature type="domain" description="Polysaccharide pyruvyl transferase" evidence="1">
    <location>
        <begin position="103"/>
        <end position="304"/>
    </location>
</feature>
<gene>
    <name evidence="2" type="ORF">SAMN04488009_3081</name>
</gene>
<protein>
    <submittedName>
        <fullName evidence="2">Polysaccharide pyruvyl transferase family protein WcaK</fullName>
    </submittedName>
</protein>
<dbReference type="Pfam" id="PF04230">
    <property type="entry name" value="PS_pyruv_trans"/>
    <property type="match status" value="1"/>
</dbReference>
<dbReference type="PANTHER" id="PTHR36836:SF1">
    <property type="entry name" value="COLANIC ACID BIOSYNTHESIS PROTEIN WCAK"/>
    <property type="match status" value="1"/>
</dbReference>